<protein>
    <submittedName>
        <fullName evidence="2">GAF domain-containing protein</fullName>
    </submittedName>
</protein>
<dbReference type="EMBL" id="VCPD01000003">
    <property type="protein sequence ID" value="TMV07776.1"/>
    <property type="molecule type" value="Genomic_DNA"/>
</dbReference>
<dbReference type="SUPFAM" id="SSF55781">
    <property type="entry name" value="GAF domain-like"/>
    <property type="match status" value="3"/>
</dbReference>
<reference evidence="2 3" key="1">
    <citation type="submission" date="2019-05" db="EMBL/GenBank/DDBJ databases">
        <title>Ruegeria sp. nov., isolated from tidal flat.</title>
        <authorList>
            <person name="Kim W."/>
        </authorList>
    </citation>
    <scope>NUCLEOTIDE SEQUENCE [LARGE SCALE GENOMIC DNA]</scope>
    <source>
        <strain evidence="2 3">CAU 1488</strain>
    </source>
</reference>
<dbReference type="Pfam" id="PF00211">
    <property type="entry name" value="Guanylate_cyc"/>
    <property type="match status" value="1"/>
</dbReference>
<dbReference type="PANTHER" id="PTHR43081">
    <property type="entry name" value="ADENYLATE CYCLASE, TERMINAL-DIFFERENTIATION SPECIFIC-RELATED"/>
    <property type="match status" value="1"/>
</dbReference>
<dbReference type="SMART" id="SM00044">
    <property type="entry name" value="CYCc"/>
    <property type="match status" value="1"/>
</dbReference>
<sequence>MANLNNAQAREAASREILDLVNESRGDPYPVFCAILKHASKLCNAPMGLLGVLNQQRTHIEIASHLGARTDYFDFLKENPPAFEPNQFLAAQAMQTLEVLQVEDVADATITGSEMRHRQEAVEKEGMRTILFVPMQLNGLALGCIILYRREVQAFTDREVDLVEAFASQAVTAIENARQFREVRTRLEREKALRKILHTISQSRDDEQPVFEAIVEYARRLCDAESAVLVLGKEGDACQRLAAHRGLPDHIAQMYDEQAFSMDPTTALAPRAILGRQVLNIPDMAEIPEYRAGDERFVALVRDFGARSNIVVPLILDGTGIGALFLPRGEVRPYDADEVALVESFAAQAVIAIQNVRQFSELQARLEREVATRDILEVISQNRDDDGPVFDLITRSAAILCGAPVCTLWRVENGIIHYCASYGVHGEALAETELTPAEPLADNTLTGRVFRSRAVARIDDATDESYLDYEWVRARGLKYLIGVPIFVRGEVWGSINLMWPPDRLPRDSDTQLVEGFASQAAIAIENVRQFRALEALNAELGDRVQAQVDEIERMGRLKRFLPAAVADTVISSGSEKMLSSHRALLGALFCDIRGFTAFCETAEPEETIEVLQTYHEEMGKLINAHEAGVDLRMGDGIMVLFNDPLPCDDPAGEAARLAIAMRARMVELCMQWKRLGHRLGFGVAVSLGYANIGIVGFEGRFDYTASGTPINLASRLCDEAQDGEILLSPRAAIAVEDRFLVESRGELTLKGIREPVEVFRLTGIAEA</sequence>
<proteinExistence type="predicted"/>
<keyword evidence="3" id="KW-1185">Reference proteome</keyword>
<dbReference type="Pfam" id="PF01590">
    <property type="entry name" value="GAF"/>
    <property type="match status" value="2"/>
</dbReference>
<dbReference type="CDD" id="cd07302">
    <property type="entry name" value="CHD"/>
    <property type="match status" value="1"/>
</dbReference>
<dbReference type="InterPro" id="IPR003018">
    <property type="entry name" value="GAF"/>
</dbReference>
<dbReference type="SMART" id="SM00065">
    <property type="entry name" value="GAF"/>
    <property type="match status" value="3"/>
</dbReference>
<dbReference type="Proteomes" id="UP001193035">
    <property type="component" value="Unassembled WGS sequence"/>
</dbReference>
<dbReference type="RefSeq" id="WP_138841711.1">
    <property type="nucleotide sequence ID" value="NZ_VCPD01000003.1"/>
</dbReference>
<dbReference type="InterPro" id="IPR029787">
    <property type="entry name" value="Nucleotide_cyclase"/>
</dbReference>
<dbReference type="InterPro" id="IPR001054">
    <property type="entry name" value="A/G_cyclase"/>
</dbReference>
<evidence type="ECO:0000313" key="2">
    <source>
        <dbReference type="EMBL" id="TMV07776.1"/>
    </source>
</evidence>
<gene>
    <name evidence="2" type="ORF">FGK63_09945</name>
</gene>
<dbReference type="InterPro" id="IPR029016">
    <property type="entry name" value="GAF-like_dom_sf"/>
</dbReference>
<evidence type="ECO:0000259" key="1">
    <source>
        <dbReference type="PROSITE" id="PS50125"/>
    </source>
</evidence>
<evidence type="ECO:0000313" key="3">
    <source>
        <dbReference type="Proteomes" id="UP001193035"/>
    </source>
</evidence>
<dbReference type="PROSITE" id="PS50125">
    <property type="entry name" value="GUANYLATE_CYCLASE_2"/>
    <property type="match status" value="1"/>
</dbReference>
<comment type="caution">
    <text evidence="2">The sequence shown here is derived from an EMBL/GenBank/DDBJ whole genome shotgun (WGS) entry which is preliminary data.</text>
</comment>
<organism evidence="2 3">
    <name type="scientific">Ruegeria sediminis</name>
    <dbReference type="NCBI Taxonomy" id="2583820"/>
    <lineage>
        <taxon>Bacteria</taxon>
        <taxon>Pseudomonadati</taxon>
        <taxon>Pseudomonadota</taxon>
        <taxon>Alphaproteobacteria</taxon>
        <taxon>Rhodobacterales</taxon>
        <taxon>Roseobacteraceae</taxon>
        <taxon>Ruegeria</taxon>
    </lineage>
</organism>
<dbReference type="SUPFAM" id="SSF55073">
    <property type="entry name" value="Nucleotide cyclase"/>
    <property type="match status" value="1"/>
</dbReference>
<dbReference type="Gene3D" id="3.30.450.40">
    <property type="match status" value="3"/>
</dbReference>
<feature type="domain" description="Guanylate cyclase" evidence="1">
    <location>
        <begin position="586"/>
        <end position="717"/>
    </location>
</feature>
<dbReference type="InterPro" id="IPR050697">
    <property type="entry name" value="Adenylyl/Guanylyl_Cyclase_3/4"/>
</dbReference>
<dbReference type="Pfam" id="PF13185">
    <property type="entry name" value="GAF_2"/>
    <property type="match status" value="1"/>
</dbReference>
<accession>A0ABY2WYU9</accession>
<dbReference type="PANTHER" id="PTHR43081:SF20">
    <property type="entry name" value="TWO-COMPONENT RESPONSE REGULATOR"/>
    <property type="match status" value="1"/>
</dbReference>
<name>A0ABY2WYU9_9RHOB</name>
<dbReference type="Gene3D" id="3.30.70.1230">
    <property type="entry name" value="Nucleotide cyclase"/>
    <property type="match status" value="1"/>
</dbReference>